<organism evidence="2 3">
    <name type="scientific">Littorina saxatilis</name>
    <dbReference type="NCBI Taxonomy" id="31220"/>
    <lineage>
        <taxon>Eukaryota</taxon>
        <taxon>Metazoa</taxon>
        <taxon>Spiralia</taxon>
        <taxon>Lophotrochozoa</taxon>
        <taxon>Mollusca</taxon>
        <taxon>Gastropoda</taxon>
        <taxon>Caenogastropoda</taxon>
        <taxon>Littorinimorpha</taxon>
        <taxon>Littorinoidea</taxon>
        <taxon>Littorinidae</taxon>
        <taxon>Littorina</taxon>
    </lineage>
</organism>
<dbReference type="PANTHER" id="PTHR12242">
    <property type="entry name" value="OS02G0130600 PROTEIN-RELATED"/>
    <property type="match status" value="1"/>
</dbReference>
<keyword evidence="1" id="KW-0472">Membrane</keyword>
<dbReference type="Proteomes" id="UP001374579">
    <property type="component" value="Unassembled WGS sequence"/>
</dbReference>
<feature type="transmembrane region" description="Helical" evidence="1">
    <location>
        <begin position="74"/>
        <end position="92"/>
    </location>
</feature>
<feature type="transmembrane region" description="Helical" evidence="1">
    <location>
        <begin position="35"/>
        <end position="54"/>
    </location>
</feature>
<evidence type="ECO:0008006" key="4">
    <source>
        <dbReference type="Google" id="ProtNLM"/>
    </source>
</evidence>
<sequence length="304" mass="35328">MGFCLALRQEFQLKKFGFCGVKAERFCTFQWRLPVSVYLVYRVVLMVYAVFWLGYTNSIHGTPPQAWGAYLTNWTYIMLNIYLVSHCLAALYHHTHCTLRRRNYGQYCCSRPSSHEHNRIMEDLGEHEQTGYEDIPGSVAGREGGGGESGEVQVVSPLPRPPWYICWVWISFNVISSAALMVTIVFFAFLFRQLSDYPNISLENLQVHLLNSVIVFIEHLVSAVPFRLLHVIYPFAYGVIYMAFSVIYWAGDHNRVMYPNILDWNYPGSTVLYVLLIGFILIPLLHFFFFLLHKLKVLINKRWC</sequence>
<dbReference type="AlphaFoldDB" id="A0AAN9GC88"/>
<feature type="transmembrane region" description="Helical" evidence="1">
    <location>
        <begin position="205"/>
        <end position="224"/>
    </location>
</feature>
<accession>A0AAN9GC88</accession>
<feature type="transmembrane region" description="Helical" evidence="1">
    <location>
        <begin position="166"/>
        <end position="190"/>
    </location>
</feature>
<dbReference type="PANTHER" id="PTHR12242:SF45">
    <property type="entry name" value="MARVEL DOMAIN-CONTAINING PROTEIN"/>
    <property type="match status" value="1"/>
</dbReference>
<comment type="caution">
    <text evidence="2">The sequence shown here is derived from an EMBL/GenBank/DDBJ whole genome shotgun (WGS) entry which is preliminary data.</text>
</comment>
<dbReference type="GO" id="GO:0016020">
    <property type="term" value="C:membrane"/>
    <property type="evidence" value="ECO:0007669"/>
    <property type="project" value="TreeGrafter"/>
</dbReference>
<name>A0AAN9GC88_9CAEN</name>
<feature type="transmembrane region" description="Helical" evidence="1">
    <location>
        <begin position="271"/>
        <end position="292"/>
    </location>
</feature>
<evidence type="ECO:0000313" key="3">
    <source>
        <dbReference type="Proteomes" id="UP001374579"/>
    </source>
</evidence>
<evidence type="ECO:0000313" key="2">
    <source>
        <dbReference type="EMBL" id="KAK7102259.1"/>
    </source>
</evidence>
<feature type="transmembrane region" description="Helical" evidence="1">
    <location>
        <begin position="231"/>
        <end position="251"/>
    </location>
</feature>
<reference evidence="2 3" key="1">
    <citation type="submission" date="2024-02" db="EMBL/GenBank/DDBJ databases">
        <title>Chromosome-scale genome assembly of the rough periwinkle Littorina saxatilis.</title>
        <authorList>
            <person name="De Jode A."/>
            <person name="Faria R."/>
            <person name="Formenti G."/>
            <person name="Sims Y."/>
            <person name="Smith T.P."/>
            <person name="Tracey A."/>
            <person name="Wood J.M.D."/>
            <person name="Zagrodzka Z.B."/>
            <person name="Johannesson K."/>
            <person name="Butlin R.K."/>
            <person name="Leder E.H."/>
        </authorList>
    </citation>
    <scope>NUCLEOTIDE SEQUENCE [LARGE SCALE GENOMIC DNA]</scope>
    <source>
        <strain evidence="2">Snail1</strain>
        <tissue evidence="2">Muscle</tissue>
    </source>
</reference>
<dbReference type="Pfam" id="PF21534">
    <property type="entry name" value="Rost"/>
    <property type="match status" value="1"/>
</dbReference>
<gene>
    <name evidence="2" type="ORF">V1264_020504</name>
</gene>
<proteinExistence type="predicted"/>
<keyword evidence="1" id="KW-1133">Transmembrane helix</keyword>
<dbReference type="InterPro" id="IPR049352">
    <property type="entry name" value="Rost"/>
</dbReference>
<dbReference type="EMBL" id="JBAMIC010000010">
    <property type="protein sequence ID" value="KAK7102259.1"/>
    <property type="molecule type" value="Genomic_DNA"/>
</dbReference>
<keyword evidence="1" id="KW-0812">Transmembrane</keyword>
<evidence type="ECO:0000256" key="1">
    <source>
        <dbReference type="SAM" id="Phobius"/>
    </source>
</evidence>
<protein>
    <recommendedName>
        <fullName evidence="4">Protein rolling stone</fullName>
    </recommendedName>
</protein>
<keyword evidence="3" id="KW-1185">Reference proteome</keyword>